<dbReference type="InterPro" id="IPR022761">
    <property type="entry name" value="Fumarate_lyase_N"/>
</dbReference>
<dbReference type="Gene3D" id="1.10.275.10">
    <property type="entry name" value="Fumarase/aspartase (N-terminal domain)"/>
    <property type="match status" value="1"/>
</dbReference>
<protein>
    <recommendedName>
        <fullName evidence="2">aspartate ammonia-lyase</fullName>
        <ecNumber evidence="2">4.3.1.1</ecNumber>
    </recommendedName>
</protein>
<dbReference type="GO" id="GO:0006099">
    <property type="term" value="P:tricarboxylic acid cycle"/>
    <property type="evidence" value="ECO:0007669"/>
    <property type="project" value="InterPro"/>
</dbReference>
<gene>
    <name evidence="6" type="ORF">HSCHL_2202</name>
</gene>
<evidence type="ECO:0000256" key="3">
    <source>
        <dbReference type="ARBA" id="ARBA00023239"/>
    </source>
</evidence>
<accession>A0A2T5GA01</accession>
<evidence type="ECO:0000259" key="5">
    <source>
        <dbReference type="Pfam" id="PF10415"/>
    </source>
</evidence>
<feature type="domain" description="Fumarase C C-terminal" evidence="5">
    <location>
        <begin position="409"/>
        <end position="461"/>
    </location>
</feature>
<dbReference type="GO" id="GO:0008797">
    <property type="term" value="F:aspartate ammonia-lyase activity"/>
    <property type="evidence" value="ECO:0007669"/>
    <property type="project" value="UniProtKB-EC"/>
</dbReference>
<dbReference type="RefSeq" id="WP_273000246.1">
    <property type="nucleotide sequence ID" value="NZ_PEBV01000018.1"/>
</dbReference>
<dbReference type="Gene3D" id="1.10.40.30">
    <property type="entry name" value="Fumarase/aspartase (C-terminal domain)"/>
    <property type="match status" value="1"/>
</dbReference>
<dbReference type="NCBIfam" id="NF008909">
    <property type="entry name" value="PRK12273.1"/>
    <property type="match status" value="1"/>
</dbReference>
<organism evidence="6 7">
    <name type="scientific">Hydrogenibacillus schlegelii</name>
    <name type="common">Bacillus schlegelii</name>
    <dbReference type="NCBI Taxonomy" id="1484"/>
    <lineage>
        <taxon>Bacteria</taxon>
        <taxon>Bacillati</taxon>
        <taxon>Bacillota</taxon>
        <taxon>Bacilli</taxon>
        <taxon>Bacillales</taxon>
        <taxon>Bacillales Family X. Incertae Sedis</taxon>
        <taxon>Hydrogenibacillus</taxon>
    </lineage>
</organism>
<evidence type="ECO:0000313" key="6">
    <source>
        <dbReference type="EMBL" id="PTQ53014.1"/>
    </source>
</evidence>
<dbReference type="FunFam" id="1.20.200.10:FF:000001">
    <property type="entry name" value="Fumarate hydratase, mitochondrial"/>
    <property type="match status" value="1"/>
</dbReference>
<dbReference type="PRINTS" id="PR00145">
    <property type="entry name" value="ARGSUCLYASE"/>
</dbReference>
<comment type="caution">
    <text evidence="6">The sequence shown here is derived from an EMBL/GenBank/DDBJ whole genome shotgun (WGS) entry which is preliminary data.</text>
</comment>
<dbReference type="FunFam" id="1.10.275.10:FF:000001">
    <property type="entry name" value="Fumarate hydratase, mitochondrial"/>
    <property type="match status" value="1"/>
</dbReference>
<dbReference type="GO" id="GO:0006531">
    <property type="term" value="P:aspartate metabolic process"/>
    <property type="evidence" value="ECO:0007669"/>
    <property type="project" value="TreeGrafter"/>
</dbReference>
<dbReference type="InterPro" id="IPR018951">
    <property type="entry name" value="Fumarase_C_C"/>
</dbReference>
<dbReference type="InterPro" id="IPR024083">
    <property type="entry name" value="Fumarase/histidase_N"/>
</dbReference>
<dbReference type="GO" id="GO:0005829">
    <property type="term" value="C:cytosol"/>
    <property type="evidence" value="ECO:0007669"/>
    <property type="project" value="TreeGrafter"/>
</dbReference>
<reference evidence="6 7" key="1">
    <citation type="submission" date="2017-08" db="EMBL/GenBank/DDBJ databases">
        <title>Burning lignite coal seam in the remote Altai Mountains harbors a hydrogen-driven thermophilic microbial community.</title>
        <authorList>
            <person name="Kadnikov V.V."/>
            <person name="Mardanov A.V."/>
            <person name="Ivasenko D."/>
            <person name="Beletsky A.V."/>
            <person name="Karnachuk O.V."/>
            <person name="Ravin N.V."/>
        </authorList>
    </citation>
    <scope>NUCLEOTIDE SEQUENCE [LARGE SCALE GENOMIC DNA]</scope>
    <source>
        <strain evidence="6">AL33</strain>
    </source>
</reference>
<evidence type="ECO:0000256" key="2">
    <source>
        <dbReference type="ARBA" id="ARBA00012992"/>
    </source>
</evidence>
<sequence>MQGYRLEHDLLGERQVPEGVYYGIHTLRALENFDISGVRLCHFPALIRALAYVKKASALANFRFGRLESEKAESIVQTCDEIIEGKFHDQFVVDLIQGGAGTSINMNVNEVIANRALERLGHRRGEYRYLHPLDHVNRSQSTNDVVPSALRLALRFEVEKLGSALSELIEELHRKADEFEKVYKIGRTENQDAVPMTLGQEFRAYAVMMEEGKRRLEAAADSLLCLNLGGTAIGTGINTVPGYAETVVQILADLTRLPLRRARDPVEATQDASELAVLSSALKNVAVQLAKMCRDLRWLSSGPRSGLNEICLPAVQAGSSIMPGKVNPVMPEMLEQVSLRVMASDLTVTLAAERGELQLNAFLPLIAFELHQSIGWLTRALQAFASKCVAGIRANEDRLRQYVETSLSLAAALVPVLGYEKATEVAQKAHQEGRTIREVVLAEKLLTEDEVDDLLNPEQLVGRLRATSHSNCR</sequence>
<proteinExistence type="predicted"/>
<evidence type="ECO:0000259" key="4">
    <source>
        <dbReference type="Pfam" id="PF00206"/>
    </source>
</evidence>
<dbReference type="Pfam" id="PF10415">
    <property type="entry name" value="FumaraseC_C"/>
    <property type="match status" value="1"/>
</dbReference>
<dbReference type="EMBL" id="PEBV01000018">
    <property type="protein sequence ID" value="PTQ53014.1"/>
    <property type="molecule type" value="Genomic_DNA"/>
</dbReference>
<dbReference type="CDD" id="cd01357">
    <property type="entry name" value="Aspartase"/>
    <property type="match status" value="1"/>
</dbReference>
<dbReference type="InterPro" id="IPR000362">
    <property type="entry name" value="Fumarate_lyase_fam"/>
</dbReference>
<dbReference type="FunFam" id="1.10.40.30:FF:000002">
    <property type="entry name" value="Fumarate hydratase class II"/>
    <property type="match status" value="1"/>
</dbReference>
<dbReference type="SUPFAM" id="SSF48557">
    <property type="entry name" value="L-aspartase-like"/>
    <property type="match status" value="1"/>
</dbReference>
<dbReference type="PROSITE" id="PS00163">
    <property type="entry name" value="FUMARATE_LYASES"/>
    <property type="match status" value="1"/>
</dbReference>
<dbReference type="Pfam" id="PF00206">
    <property type="entry name" value="Lyase_1"/>
    <property type="match status" value="1"/>
</dbReference>
<dbReference type="EC" id="4.3.1.1" evidence="2"/>
<feature type="domain" description="Fumarate lyase N-terminal" evidence="4">
    <location>
        <begin position="12"/>
        <end position="342"/>
    </location>
</feature>
<dbReference type="InterPro" id="IPR051546">
    <property type="entry name" value="Aspartate_Ammonia-Lyase"/>
</dbReference>
<keyword evidence="3 6" id="KW-0456">Lyase</keyword>
<dbReference type="AlphaFoldDB" id="A0A2T5GA01"/>
<evidence type="ECO:0000256" key="1">
    <source>
        <dbReference type="ARBA" id="ARBA00001494"/>
    </source>
</evidence>
<dbReference type="InterPro" id="IPR008948">
    <property type="entry name" value="L-Aspartase-like"/>
</dbReference>
<dbReference type="PANTHER" id="PTHR42696">
    <property type="entry name" value="ASPARTATE AMMONIA-LYASE"/>
    <property type="match status" value="1"/>
</dbReference>
<dbReference type="PRINTS" id="PR00149">
    <property type="entry name" value="FUMRATELYASE"/>
</dbReference>
<comment type="catalytic activity">
    <reaction evidence="1">
        <text>L-aspartate = fumarate + NH4(+)</text>
        <dbReference type="Rhea" id="RHEA:16601"/>
        <dbReference type="ChEBI" id="CHEBI:28938"/>
        <dbReference type="ChEBI" id="CHEBI:29806"/>
        <dbReference type="ChEBI" id="CHEBI:29991"/>
        <dbReference type="EC" id="4.3.1.1"/>
    </reaction>
</comment>
<dbReference type="PANTHER" id="PTHR42696:SF2">
    <property type="entry name" value="ASPARTATE AMMONIA-LYASE"/>
    <property type="match status" value="1"/>
</dbReference>
<name>A0A2T5GA01_HYDSH</name>
<dbReference type="Proteomes" id="UP000244180">
    <property type="component" value="Unassembled WGS sequence"/>
</dbReference>
<evidence type="ECO:0000313" key="7">
    <source>
        <dbReference type="Proteomes" id="UP000244180"/>
    </source>
</evidence>
<dbReference type="Gene3D" id="1.20.200.10">
    <property type="entry name" value="Fumarase/aspartase (Central domain)"/>
    <property type="match status" value="1"/>
</dbReference>
<dbReference type="InterPro" id="IPR020557">
    <property type="entry name" value="Fumarate_lyase_CS"/>
</dbReference>